<accession>A0A7W5AI64</accession>
<proteinExistence type="inferred from homology"/>
<dbReference type="PANTHER" id="PTHR44196">
    <property type="entry name" value="DEHYDROGENASE/REDUCTASE SDR FAMILY MEMBER 7B"/>
    <property type="match status" value="1"/>
</dbReference>
<evidence type="ECO:0000256" key="2">
    <source>
        <dbReference type="ARBA" id="ARBA00023002"/>
    </source>
</evidence>
<dbReference type="RefSeq" id="WP_183222182.1">
    <property type="nucleotide sequence ID" value="NZ_BMPW01000013.1"/>
</dbReference>
<dbReference type="InterPro" id="IPR020904">
    <property type="entry name" value="Sc_DH/Rdtase_CS"/>
</dbReference>
<reference evidence="5 6" key="1">
    <citation type="submission" date="2020-08" db="EMBL/GenBank/DDBJ databases">
        <title>Genomic Encyclopedia of Type Strains, Phase III (KMG-III): the genomes of soil and plant-associated and newly described type strains.</title>
        <authorList>
            <person name="Whitman W."/>
        </authorList>
    </citation>
    <scope>NUCLEOTIDE SEQUENCE [LARGE SCALE GENOMIC DNA]</scope>
    <source>
        <strain evidence="5 6">CECT 3287</strain>
    </source>
</reference>
<organism evidence="5 6">
    <name type="scientific">Actinoplanes campanulatus</name>
    <dbReference type="NCBI Taxonomy" id="113559"/>
    <lineage>
        <taxon>Bacteria</taxon>
        <taxon>Bacillati</taxon>
        <taxon>Actinomycetota</taxon>
        <taxon>Actinomycetes</taxon>
        <taxon>Micromonosporales</taxon>
        <taxon>Micromonosporaceae</taxon>
        <taxon>Actinoplanes</taxon>
    </lineage>
</organism>
<dbReference type="AlphaFoldDB" id="A0A7W5AI64"/>
<dbReference type="PRINTS" id="PR00080">
    <property type="entry name" value="SDRFAMILY"/>
</dbReference>
<feature type="domain" description="Ketoreductase" evidence="4">
    <location>
        <begin position="12"/>
        <end position="198"/>
    </location>
</feature>
<keyword evidence="6" id="KW-1185">Reference proteome</keyword>
<dbReference type="PROSITE" id="PS00061">
    <property type="entry name" value="ADH_SHORT"/>
    <property type="match status" value="1"/>
</dbReference>
<dbReference type="PANTHER" id="PTHR44196:SF1">
    <property type="entry name" value="DEHYDROGENASE_REDUCTASE SDR FAMILY MEMBER 7B"/>
    <property type="match status" value="1"/>
</dbReference>
<comment type="caution">
    <text evidence="5">The sequence shown here is derived from an EMBL/GenBank/DDBJ whole genome shotgun (WGS) entry which is preliminary data.</text>
</comment>
<evidence type="ECO:0000256" key="1">
    <source>
        <dbReference type="ARBA" id="ARBA00006484"/>
    </source>
</evidence>
<protein>
    <submittedName>
        <fullName evidence="5">Short-subunit dehydrogenase</fullName>
    </submittedName>
</protein>
<evidence type="ECO:0000313" key="6">
    <source>
        <dbReference type="Proteomes" id="UP000590749"/>
    </source>
</evidence>
<dbReference type="EMBL" id="JACHXF010000009">
    <property type="protein sequence ID" value="MBB3096737.1"/>
    <property type="molecule type" value="Genomic_DNA"/>
</dbReference>
<evidence type="ECO:0000256" key="3">
    <source>
        <dbReference type="RuleBase" id="RU000363"/>
    </source>
</evidence>
<comment type="similarity">
    <text evidence="1 3">Belongs to the short-chain dehydrogenases/reductases (SDR) family.</text>
</comment>
<dbReference type="Proteomes" id="UP000590749">
    <property type="component" value="Unassembled WGS sequence"/>
</dbReference>
<sequence>MTRLPEYRFAGRTAVLTGAASGIGEQLAYGLAFRGSDLVLIDVDEDRLNPVAERIRSAHPAIQVETIVADLSDRAAVESVAARVLTEHPAIGLLVNNAGIALGGRFDQVSVEQFEKVMNVNFRAPMLLIHALLPALTATPGGHLVNVSSLFGLIAPPGQTAYSASKFALRGLSESLRSELADRGVGVTTVHPGGIRTRIAESALVGSHVPEEEIEPNRKVFAALLSYPADKAAEQILRAVAKRKARLLIASSAKAPDLLARLLPVGHARIVRALTTASVSRGARPARSVVRR</sequence>
<dbReference type="SMART" id="SM00822">
    <property type="entry name" value="PKS_KR"/>
    <property type="match status" value="1"/>
</dbReference>
<dbReference type="InterPro" id="IPR036291">
    <property type="entry name" value="NAD(P)-bd_dom_sf"/>
</dbReference>
<evidence type="ECO:0000313" key="5">
    <source>
        <dbReference type="EMBL" id="MBB3096737.1"/>
    </source>
</evidence>
<gene>
    <name evidence="5" type="ORF">FHR83_004411</name>
</gene>
<dbReference type="SUPFAM" id="SSF51735">
    <property type="entry name" value="NAD(P)-binding Rossmann-fold domains"/>
    <property type="match status" value="1"/>
</dbReference>
<dbReference type="InterPro" id="IPR002347">
    <property type="entry name" value="SDR_fam"/>
</dbReference>
<dbReference type="Gene3D" id="3.40.50.720">
    <property type="entry name" value="NAD(P)-binding Rossmann-like Domain"/>
    <property type="match status" value="1"/>
</dbReference>
<dbReference type="Pfam" id="PF00106">
    <property type="entry name" value="adh_short"/>
    <property type="match status" value="1"/>
</dbReference>
<dbReference type="PRINTS" id="PR00081">
    <property type="entry name" value="GDHRDH"/>
</dbReference>
<dbReference type="GO" id="GO:0016020">
    <property type="term" value="C:membrane"/>
    <property type="evidence" value="ECO:0007669"/>
    <property type="project" value="TreeGrafter"/>
</dbReference>
<dbReference type="InterPro" id="IPR057326">
    <property type="entry name" value="KR_dom"/>
</dbReference>
<evidence type="ECO:0000259" key="4">
    <source>
        <dbReference type="SMART" id="SM00822"/>
    </source>
</evidence>
<name>A0A7W5AI64_9ACTN</name>
<keyword evidence="2" id="KW-0560">Oxidoreductase</keyword>
<dbReference type="GO" id="GO:0016491">
    <property type="term" value="F:oxidoreductase activity"/>
    <property type="evidence" value="ECO:0007669"/>
    <property type="project" value="UniProtKB-KW"/>
</dbReference>